<evidence type="ECO:0000256" key="3">
    <source>
        <dbReference type="RuleBase" id="RU361235"/>
    </source>
</evidence>
<dbReference type="PANTHER" id="PTHR43142:SF3">
    <property type="entry name" value="PUTATIVE (AFU_ORTHOLOGUE AFUA_3G09070)-RELATED"/>
    <property type="match status" value="1"/>
</dbReference>
<keyword evidence="2 3" id="KW-0378">Hydrolase</keyword>
<dbReference type="HOGENOM" id="CLU_006586_8_1_1"/>
<dbReference type="ESTHER" id="9pezi-a0a0c3i2z7">
    <property type="family name" value="Fungal_carboxylesterase_lipase"/>
</dbReference>
<evidence type="ECO:0000259" key="4">
    <source>
        <dbReference type="Pfam" id="PF00135"/>
    </source>
</evidence>
<comment type="similarity">
    <text evidence="1 3">Belongs to the type-B carboxylesterase/lipase family.</text>
</comment>
<dbReference type="EC" id="3.1.1.-" evidence="3"/>
<keyword evidence="3" id="KW-0732">Signal</keyword>
<evidence type="ECO:0000256" key="2">
    <source>
        <dbReference type="ARBA" id="ARBA00022801"/>
    </source>
</evidence>
<evidence type="ECO:0000313" key="5">
    <source>
        <dbReference type="EMBL" id="KIN08762.1"/>
    </source>
</evidence>
<dbReference type="PROSITE" id="PS00122">
    <property type="entry name" value="CARBOXYLESTERASE_B_1"/>
    <property type="match status" value="1"/>
</dbReference>
<evidence type="ECO:0000313" key="6">
    <source>
        <dbReference type="Proteomes" id="UP000054321"/>
    </source>
</evidence>
<dbReference type="OrthoDB" id="408631at2759"/>
<gene>
    <name evidence="5" type="ORF">OIDMADRAFT_175495</name>
</gene>
<accession>A0A0C3I2Z7</accession>
<feature type="domain" description="Carboxylesterase type B" evidence="4">
    <location>
        <begin position="170"/>
        <end position="651"/>
    </location>
</feature>
<dbReference type="InterPro" id="IPR019826">
    <property type="entry name" value="Carboxylesterase_B_AS"/>
</dbReference>
<proteinExistence type="inferred from homology"/>
<keyword evidence="6" id="KW-1185">Reference proteome</keyword>
<reference evidence="6" key="2">
    <citation type="submission" date="2015-01" db="EMBL/GenBank/DDBJ databases">
        <title>Evolutionary Origins and Diversification of the Mycorrhizal Mutualists.</title>
        <authorList>
            <consortium name="DOE Joint Genome Institute"/>
            <consortium name="Mycorrhizal Genomics Consortium"/>
            <person name="Kohler A."/>
            <person name="Kuo A."/>
            <person name="Nagy L.G."/>
            <person name="Floudas D."/>
            <person name="Copeland A."/>
            <person name="Barry K.W."/>
            <person name="Cichocki N."/>
            <person name="Veneault-Fourrey C."/>
            <person name="LaButti K."/>
            <person name="Lindquist E.A."/>
            <person name="Lipzen A."/>
            <person name="Lundell T."/>
            <person name="Morin E."/>
            <person name="Murat C."/>
            <person name="Riley R."/>
            <person name="Ohm R."/>
            <person name="Sun H."/>
            <person name="Tunlid A."/>
            <person name="Henrissat B."/>
            <person name="Grigoriev I.V."/>
            <person name="Hibbett D.S."/>
            <person name="Martin F."/>
        </authorList>
    </citation>
    <scope>NUCLEOTIDE SEQUENCE [LARGE SCALE GENOMIC DNA]</scope>
    <source>
        <strain evidence="6">Zn</strain>
    </source>
</reference>
<dbReference type="Proteomes" id="UP000054321">
    <property type="component" value="Unassembled WGS sequence"/>
</dbReference>
<dbReference type="STRING" id="913774.A0A0C3I2Z7"/>
<dbReference type="InterPro" id="IPR002018">
    <property type="entry name" value="CarbesteraseB"/>
</dbReference>
<dbReference type="EMBL" id="KN832870">
    <property type="protein sequence ID" value="KIN08762.1"/>
    <property type="molecule type" value="Genomic_DNA"/>
</dbReference>
<dbReference type="PANTHER" id="PTHR43142">
    <property type="entry name" value="CARBOXYLIC ESTER HYDROLASE"/>
    <property type="match status" value="1"/>
</dbReference>
<dbReference type="InterPro" id="IPR019819">
    <property type="entry name" value="Carboxylesterase_B_CS"/>
</dbReference>
<evidence type="ECO:0000256" key="1">
    <source>
        <dbReference type="ARBA" id="ARBA00005964"/>
    </source>
</evidence>
<dbReference type="AlphaFoldDB" id="A0A0C3I2Z7"/>
<dbReference type="Pfam" id="PF00135">
    <property type="entry name" value="COesterase"/>
    <property type="match status" value="1"/>
</dbReference>
<reference evidence="5 6" key="1">
    <citation type="submission" date="2014-04" db="EMBL/GenBank/DDBJ databases">
        <authorList>
            <consortium name="DOE Joint Genome Institute"/>
            <person name="Kuo A."/>
            <person name="Martino E."/>
            <person name="Perotto S."/>
            <person name="Kohler A."/>
            <person name="Nagy L.G."/>
            <person name="Floudas D."/>
            <person name="Copeland A."/>
            <person name="Barry K.W."/>
            <person name="Cichocki N."/>
            <person name="Veneault-Fourrey C."/>
            <person name="LaButti K."/>
            <person name="Lindquist E.A."/>
            <person name="Lipzen A."/>
            <person name="Lundell T."/>
            <person name="Morin E."/>
            <person name="Murat C."/>
            <person name="Sun H."/>
            <person name="Tunlid A."/>
            <person name="Henrissat B."/>
            <person name="Grigoriev I.V."/>
            <person name="Hibbett D.S."/>
            <person name="Martin F."/>
            <person name="Nordberg H.P."/>
            <person name="Cantor M.N."/>
            <person name="Hua S.X."/>
        </authorList>
    </citation>
    <scope>NUCLEOTIDE SEQUENCE [LARGE SCALE GENOMIC DNA]</scope>
    <source>
        <strain evidence="5 6">Zn</strain>
    </source>
</reference>
<feature type="chain" id="PRO_5005111120" description="Carboxylic ester hydrolase" evidence="3">
    <location>
        <begin position="19"/>
        <end position="676"/>
    </location>
</feature>
<dbReference type="InParanoid" id="A0A0C3I2Z7"/>
<protein>
    <recommendedName>
        <fullName evidence="3">Carboxylic ester hydrolase</fullName>
        <ecNumber evidence="3">3.1.1.-</ecNumber>
    </recommendedName>
</protein>
<dbReference type="GO" id="GO:0016787">
    <property type="term" value="F:hydrolase activity"/>
    <property type="evidence" value="ECO:0007669"/>
    <property type="project" value="UniProtKB-KW"/>
</dbReference>
<name>A0A0C3I2Z7_OIDMZ</name>
<dbReference type="InterPro" id="IPR029058">
    <property type="entry name" value="AB_hydrolase_fold"/>
</dbReference>
<feature type="signal peptide" evidence="3">
    <location>
        <begin position="1"/>
        <end position="18"/>
    </location>
</feature>
<sequence>MALNVFAVLLAVGQLGLCVPAPNDLGSDLTILVNNDLLGPQSPSADSGIILLTSRSGASAAADCATLGEQLWAPELKTASIQPNLNYLTYENQYRATQQYWIASNSRGPRAIDGEGHVTGVSPHLHLPALCTNSAPFSNISYQDTSTRWQVTVHSNYEYLTGFRDSLSFRFLGIRYAPQPQRFTHSIPYTGSNNQASATSYGSECVQAGVDGSEDCLFLNIFTPYLPAHGGAPAQDLKPVMFWIHGGAFTSGTGNDPTMDGANIVSRGDVVLVTINYRLTTLGFLALDDGVTKGNYGFADQINALNWVRKNIQDFGGDPNRITVFGQSAGAGSVRAMLASSKTKGMFKGAIPQSNLGGGGYGTTYSQYLTIDEEVSQAANPILAATNCSTAHSQVDCLRAVPANTLANLATVARYLVVDGTYLTSDGLDFKHTNLPDVHVLSGFMRDDGAAITSIIDTDNLTTSLNDDGFPAAPIVSSGLFPLPDGQNETLNVFNVTARVATDTIFRCIDQASVYASLTFNTFAPNTYFYEFNRSYQTPGFDPNPPLCDAPVSASHPYGDPSQEYYKCHSGELYFVFGNVLRMGLHLRDGNDIPFSQFALDSWASFARSWNPNPDPGLLKARGYLNTLNELETAGPWLPVNKNSLQLRELEWPSKSIPFRDVEQCKLLGWPLDYFV</sequence>
<organism evidence="5 6">
    <name type="scientific">Oidiodendron maius (strain Zn)</name>
    <dbReference type="NCBI Taxonomy" id="913774"/>
    <lineage>
        <taxon>Eukaryota</taxon>
        <taxon>Fungi</taxon>
        <taxon>Dikarya</taxon>
        <taxon>Ascomycota</taxon>
        <taxon>Pezizomycotina</taxon>
        <taxon>Leotiomycetes</taxon>
        <taxon>Leotiomycetes incertae sedis</taxon>
        <taxon>Myxotrichaceae</taxon>
        <taxon>Oidiodendron</taxon>
    </lineage>
</organism>
<dbReference type="SUPFAM" id="SSF53474">
    <property type="entry name" value="alpha/beta-Hydrolases"/>
    <property type="match status" value="1"/>
</dbReference>
<dbReference type="PROSITE" id="PS00941">
    <property type="entry name" value="CARBOXYLESTERASE_B_2"/>
    <property type="match status" value="1"/>
</dbReference>
<dbReference type="Gene3D" id="3.40.50.1820">
    <property type="entry name" value="alpha/beta hydrolase"/>
    <property type="match status" value="1"/>
</dbReference>